<comment type="caution">
    <text evidence="2">The sequence shown here is derived from an EMBL/GenBank/DDBJ whole genome shotgun (WGS) entry which is preliminary data.</text>
</comment>
<feature type="region of interest" description="Disordered" evidence="1">
    <location>
        <begin position="1"/>
        <end position="21"/>
    </location>
</feature>
<protein>
    <submittedName>
        <fullName evidence="2">Uncharacterized protein</fullName>
    </submittedName>
</protein>
<dbReference type="EMBL" id="JBHSJD010000013">
    <property type="protein sequence ID" value="MFC5024007.1"/>
    <property type="molecule type" value="Genomic_DNA"/>
</dbReference>
<keyword evidence="3" id="KW-1185">Reference proteome</keyword>
<evidence type="ECO:0000313" key="3">
    <source>
        <dbReference type="Proteomes" id="UP001595829"/>
    </source>
</evidence>
<accession>A0ABV9XKC6</accession>
<sequence>MGRVGPRAGRGRGRGCHGMTAPGTALLDGLDGLHGFAVQPGDR</sequence>
<dbReference type="Proteomes" id="UP001595829">
    <property type="component" value="Unassembled WGS sequence"/>
</dbReference>
<evidence type="ECO:0000313" key="2">
    <source>
        <dbReference type="EMBL" id="MFC5024007.1"/>
    </source>
</evidence>
<proteinExistence type="predicted"/>
<evidence type="ECO:0000256" key="1">
    <source>
        <dbReference type="SAM" id="MobiDB-lite"/>
    </source>
</evidence>
<name>A0ABV9XKC6_9ACTN</name>
<organism evidence="2 3">
    <name type="scientific">Streptomyces coeruleoprunus</name>
    <dbReference type="NCBI Taxonomy" id="285563"/>
    <lineage>
        <taxon>Bacteria</taxon>
        <taxon>Bacillati</taxon>
        <taxon>Actinomycetota</taxon>
        <taxon>Actinomycetes</taxon>
        <taxon>Kitasatosporales</taxon>
        <taxon>Streptomycetaceae</taxon>
        <taxon>Streptomyces</taxon>
    </lineage>
</organism>
<reference evidence="3" key="1">
    <citation type="journal article" date="2019" name="Int. J. Syst. Evol. Microbiol.">
        <title>The Global Catalogue of Microorganisms (GCM) 10K type strain sequencing project: providing services to taxonomists for standard genome sequencing and annotation.</title>
        <authorList>
            <consortium name="The Broad Institute Genomics Platform"/>
            <consortium name="The Broad Institute Genome Sequencing Center for Infectious Disease"/>
            <person name="Wu L."/>
            <person name="Ma J."/>
        </authorList>
    </citation>
    <scope>NUCLEOTIDE SEQUENCE [LARGE SCALE GENOMIC DNA]</scope>
    <source>
        <strain evidence="3">CGMCC 4.1648</strain>
    </source>
</reference>
<gene>
    <name evidence="2" type="ORF">ACFPM3_17895</name>
</gene>
<dbReference type="RefSeq" id="WP_345686892.1">
    <property type="nucleotide sequence ID" value="NZ_BAABIT010000001.1"/>
</dbReference>